<protein>
    <submittedName>
        <fullName evidence="1">Uncharacterized protein</fullName>
    </submittedName>
</protein>
<reference evidence="1 2" key="1">
    <citation type="submission" date="2016-04" db="EMBL/GenBank/DDBJ databases">
        <title>Genome analyses suggest a sexual origin of heterokaryosis in a supposedly ancient asexual fungus.</title>
        <authorList>
            <person name="Ropars J."/>
            <person name="Sedzielewska K."/>
            <person name="Noel J."/>
            <person name="Charron P."/>
            <person name="Farinelli L."/>
            <person name="Marton T."/>
            <person name="Kruger M."/>
            <person name="Pelin A."/>
            <person name="Brachmann A."/>
            <person name="Corradi N."/>
        </authorList>
    </citation>
    <scope>NUCLEOTIDE SEQUENCE [LARGE SCALE GENOMIC DNA]</scope>
    <source>
        <strain evidence="1 2">C2</strain>
    </source>
</reference>
<dbReference type="AlphaFoldDB" id="A0A2N1M8T7"/>
<dbReference type="VEuPathDB" id="FungiDB:FUN_009266"/>
<dbReference type="VEuPathDB" id="FungiDB:RhiirA1_482915"/>
<sequence length="167" mass="19839">MDISGQPAEREPAHKKIYNPKTNRMIIINGSVYRKLLCDSYIHWREERLLIPPLHELPILRRYLSFISYRIWNIVSERSLLAVVNEKISLLQILLQANWHDFTLCQLLKLCWEREDTKAWRNNVLMKFLHHPNLAPSKYRPNSLYDAFTKTNALGPEHILALARTFY</sequence>
<proteinExistence type="predicted"/>
<comment type="caution">
    <text evidence="1">The sequence shown here is derived from an EMBL/GenBank/DDBJ whole genome shotgun (WGS) entry which is preliminary data.</text>
</comment>
<organism evidence="1 2">
    <name type="scientific">Rhizophagus irregularis</name>
    <dbReference type="NCBI Taxonomy" id="588596"/>
    <lineage>
        <taxon>Eukaryota</taxon>
        <taxon>Fungi</taxon>
        <taxon>Fungi incertae sedis</taxon>
        <taxon>Mucoromycota</taxon>
        <taxon>Glomeromycotina</taxon>
        <taxon>Glomeromycetes</taxon>
        <taxon>Glomerales</taxon>
        <taxon>Glomeraceae</taxon>
        <taxon>Rhizophagus</taxon>
    </lineage>
</organism>
<accession>A0A2N1M8T7</accession>
<dbReference type="Proteomes" id="UP000233469">
    <property type="component" value="Unassembled WGS sequence"/>
</dbReference>
<dbReference type="EMBL" id="LLXL01003875">
    <property type="protein sequence ID" value="PKK58054.1"/>
    <property type="molecule type" value="Genomic_DNA"/>
</dbReference>
<evidence type="ECO:0000313" key="2">
    <source>
        <dbReference type="Proteomes" id="UP000233469"/>
    </source>
</evidence>
<dbReference type="VEuPathDB" id="FungiDB:RhiirFUN_026679"/>
<evidence type="ECO:0000313" key="1">
    <source>
        <dbReference type="EMBL" id="PKK58054.1"/>
    </source>
</evidence>
<name>A0A2N1M8T7_9GLOM</name>
<gene>
    <name evidence="1" type="ORF">RhiirC2_796939</name>
</gene>
<reference evidence="1 2" key="2">
    <citation type="submission" date="2017-10" db="EMBL/GenBank/DDBJ databases">
        <title>Extensive intraspecific genome diversity in a model arbuscular mycorrhizal fungus.</title>
        <authorList>
            <person name="Chen E.C.H."/>
            <person name="Morin E."/>
            <person name="Baudet D."/>
            <person name="Noel J."/>
            <person name="Ndikumana S."/>
            <person name="Charron P."/>
            <person name="St-Onge C."/>
            <person name="Giorgi J."/>
            <person name="Grigoriev I.V."/>
            <person name="Roux C."/>
            <person name="Martin F.M."/>
            <person name="Corradi N."/>
        </authorList>
    </citation>
    <scope>NUCLEOTIDE SEQUENCE [LARGE SCALE GENOMIC DNA]</scope>
    <source>
        <strain evidence="1 2">C2</strain>
    </source>
</reference>